<gene>
    <name evidence="2" type="ORF">FWK35_00008740</name>
</gene>
<dbReference type="OrthoDB" id="6610742at2759"/>
<dbReference type="EMBL" id="VUJU01002946">
    <property type="protein sequence ID" value="KAF0759583.1"/>
    <property type="molecule type" value="Genomic_DNA"/>
</dbReference>
<evidence type="ECO:0000256" key="1">
    <source>
        <dbReference type="SAM" id="MobiDB-lite"/>
    </source>
</evidence>
<comment type="caution">
    <text evidence="2">The sequence shown here is derived from an EMBL/GenBank/DDBJ whole genome shotgun (WGS) entry which is preliminary data.</text>
</comment>
<dbReference type="Proteomes" id="UP000478052">
    <property type="component" value="Unassembled WGS sequence"/>
</dbReference>
<accession>A0A6G0YPD0</accession>
<keyword evidence="3" id="KW-1185">Reference proteome</keyword>
<evidence type="ECO:0000313" key="3">
    <source>
        <dbReference type="Proteomes" id="UP000478052"/>
    </source>
</evidence>
<organism evidence="2 3">
    <name type="scientific">Aphis craccivora</name>
    <name type="common">Cowpea aphid</name>
    <dbReference type="NCBI Taxonomy" id="307492"/>
    <lineage>
        <taxon>Eukaryota</taxon>
        <taxon>Metazoa</taxon>
        <taxon>Ecdysozoa</taxon>
        <taxon>Arthropoda</taxon>
        <taxon>Hexapoda</taxon>
        <taxon>Insecta</taxon>
        <taxon>Pterygota</taxon>
        <taxon>Neoptera</taxon>
        <taxon>Paraneoptera</taxon>
        <taxon>Hemiptera</taxon>
        <taxon>Sternorrhyncha</taxon>
        <taxon>Aphidomorpha</taxon>
        <taxon>Aphidoidea</taxon>
        <taxon>Aphididae</taxon>
        <taxon>Aphidini</taxon>
        <taxon>Aphis</taxon>
        <taxon>Aphis</taxon>
    </lineage>
</organism>
<protein>
    <submittedName>
        <fullName evidence="2">Uncharacterized protein</fullName>
    </submittedName>
</protein>
<feature type="compositionally biased region" description="Basic residues" evidence="1">
    <location>
        <begin position="83"/>
        <end position="92"/>
    </location>
</feature>
<feature type="region of interest" description="Disordered" evidence="1">
    <location>
        <begin position="73"/>
        <end position="92"/>
    </location>
</feature>
<name>A0A6G0YPD0_APHCR</name>
<reference evidence="2 3" key="1">
    <citation type="submission" date="2019-08" db="EMBL/GenBank/DDBJ databases">
        <title>Whole genome of Aphis craccivora.</title>
        <authorList>
            <person name="Voronova N.V."/>
            <person name="Shulinski R.S."/>
            <person name="Bandarenka Y.V."/>
            <person name="Zhorov D.G."/>
            <person name="Warner D."/>
        </authorList>
    </citation>
    <scope>NUCLEOTIDE SEQUENCE [LARGE SCALE GENOMIC DNA]</scope>
    <source>
        <strain evidence="2">180601</strain>
        <tissue evidence="2">Whole Body</tissue>
    </source>
</reference>
<dbReference type="AlphaFoldDB" id="A0A6G0YPD0"/>
<proteinExistence type="predicted"/>
<evidence type="ECO:0000313" key="2">
    <source>
        <dbReference type="EMBL" id="KAF0759583.1"/>
    </source>
</evidence>
<sequence>MFTNNSTQCNDVIDLISSDDDDDRFDVPHYMNTESTQMNNIPTQNVANNLYSYNNQTEMPTLVSEPTVINVDKTRNTQSNRGKSAKKPCIPKKKTTTDIEPTCLINPNNSRSKTPVRHYVAGKFVRRLSFYQRVNCRLMSKVKQLTIRKQELQDIQIKYLNLKDKVLETEEKLLNNGIDTSEYPVFALANEEDKDTETMNDNKYDILLECKLDRENQKPNEDVPDYISTRERSPIIEPRIKNGINF</sequence>